<evidence type="ECO:0000313" key="22">
    <source>
        <dbReference type="EMBL" id="SPO38804.1"/>
    </source>
</evidence>
<dbReference type="GO" id="GO:0004134">
    <property type="term" value="F:4-alpha-glucanotransferase activity"/>
    <property type="evidence" value="ECO:0007669"/>
    <property type="project" value="UniProtKB-EC"/>
</dbReference>
<proteinExistence type="inferred from homology"/>
<dbReference type="SUPFAM" id="SSF51445">
    <property type="entry name" value="(Trans)glycosidases"/>
    <property type="match status" value="1"/>
</dbReference>
<keyword evidence="9" id="KW-0328">Glycosyltransferase</keyword>
<comment type="catalytic activity">
    <reaction evidence="2">
        <text>Hydrolysis of (1-&gt;6)-alpha-D-glucosidic branch linkages in glycogen phosphorylase limit dextrin.</text>
        <dbReference type="EC" id="3.2.1.33"/>
    </reaction>
</comment>
<dbReference type="Pfam" id="PF14702">
    <property type="entry name" value="hGDE_central"/>
    <property type="match status" value="1"/>
</dbReference>
<evidence type="ECO:0000256" key="9">
    <source>
        <dbReference type="ARBA" id="ARBA00022676"/>
    </source>
</evidence>
<dbReference type="Pfam" id="PF14701">
    <property type="entry name" value="hDGE_amylase"/>
    <property type="match status" value="1"/>
</dbReference>
<comment type="function">
    <text evidence="3">Multifunctional enzyme acting as 1,4-alpha-D-glucan:1,4-alpha-D-glucan 4-alpha-D-glycosyltransferase and amylo-1,6-glucosidase in glycogen degradation.</text>
</comment>
<feature type="domain" description="Glycogen debranching enzyme C-terminal" evidence="18">
    <location>
        <begin position="1122"/>
        <end position="1577"/>
    </location>
</feature>
<name>A0A5C3F2S8_9BASI</name>
<organism evidence="22 23">
    <name type="scientific">Pseudozyma flocculosa</name>
    <dbReference type="NCBI Taxonomy" id="84751"/>
    <lineage>
        <taxon>Eukaryota</taxon>
        <taxon>Fungi</taxon>
        <taxon>Dikarya</taxon>
        <taxon>Basidiomycota</taxon>
        <taxon>Ustilaginomycotina</taxon>
        <taxon>Ustilaginomycetes</taxon>
        <taxon>Ustilaginales</taxon>
        <taxon>Ustilaginaceae</taxon>
        <taxon>Pseudozyma</taxon>
    </lineage>
</organism>
<dbReference type="InterPro" id="IPR032790">
    <property type="entry name" value="GDE_C"/>
</dbReference>
<keyword evidence="14" id="KW-0326">Glycosidase</keyword>
<evidence type="ECO:0000313" key="23">
    <source>
        <dbReference type="Proteomes" id="UP000323386"/>
    </source>
</evidence>
<keyword evidence="11" id="KW-0378">Hydrolase</keyword>
<dbReference type="GO" id="GO:0005980">
    <property type="term" value="P:glycogen catabolic process"/>
    <property type="evidence" value="ECO:0007669"/>
    <property type="project" value="InterPro"/>
</dbReference>
<dbReference type="FunFam" id="3.20.20.80:FF:000204">
    <property type="entry name" value="Probable 4-alpha-glucanotransferase / amylo-1,6-glucosidase (Glycogen-debranching enzyme)"/>
    <property type="match status" value="1"/>
</dbReference>
<sequence length="1586" mass="175981">MPAPVRKAASSANGTPKGNGSAPKTTKQPAPSTSSPLRVFELRLEEDGSPSDQRSYIRLPAPLEPYLLRFSIDAGSLASKQAKLFSNYPASKSQFDRTTFVDRSFPADLTRPNFVDLIIDRAGVFEFYVEFTTEEDDEDLFKKSSDGRTRKQGKHGYFNVDPVLKAPVRKPILGPDSRPLSADKGGGQVTGDVELLPLDGLVLQTLIAKWAGSLGEWEPHLQCAKEAGYNMLHFPPLNVRGASNSPYSIADQTDFSHDLFDAKTGKAATKEDRARIIKAEMAKIKEKWGILSMSDVVWNHTAHNSPWLNEHPEAAYNPLNSPHLTPAEELDRALLEYSGKLGELGLPTEPKSDQEASAIVDGIKDHVLPKLNLWQFYVLDVKAETAAFQSAWEKGQADDAAVKALSLPDSPSLQEAASIVREHALHHQMALSARFVTSLDAPLAASIFRTICRGRSDSETLDFFSKVIDEVNSSLYKTYDDDVKAILDNLLGRLKYTRVDPNGPKLGPITASSPFFEPYFTRLDPKNPACKKRDPRELALANNGWIWAADPLEDFASPSSRVYLRREVIVWGDCVKLRYGKKPEDSPFLWKHMEAYTLLLASAFDAFRIDNCHSTPIHVGEHFLDIARRANPNLYVCAELFTGSAEMDVHFVSRLGINSLIREMDNAHDPKEESRLLYRFGVNKPIGSMDEACLNEEGTATLPDSKAPVPCTIQQLDGSSPHALFMDLTHDNETPTSKRTTEDALTMGALVAFSWSAIGSTKGFDDLYPKTLDVVQESRKYATNAHPEASGIGAVKRLVNHLHTEMVLRGYSEGHVHQENDYIIVHRVHPQTHEGFLCLAHTAFNARGKDRGSISPVRLDRTKATFILGKSLEIVDRNVKEDAKELRGFESKLVDVETPQLKEGTNEDGGAYTEICIPDSFPPGSIMVFSTSMSGLGADVDSICSKGAADAMASLDLVHLNVLLHRADGEEKDVTGGSDGVYEIPEHGKLVYCGLEGWMSVLRSIMERNDLGHPLCGHLRKGTWALDYVHARLERQVGLFPKLAAPAAWLKERFDLIASTVPNFLRPKYFSLVINTAYRAARARAISQMSPFVQHSHDFTKSLGLCAVQMNGTVKTASLWPDRDVASMAAGLPFFAASWARLWGRDVFISLRGLYLATGMYGAAREHILAFGSTLKHGLIPNLLDSGRTPRYNCRDGPWFFAQNVQDYTKMAPDGVKILDEPVKRRFPKDDEWIAWDDAKAYSYSSTVAELIQEILQRHASGIHFREYNAGPAIDNDMHPDGFNIDIDVDWKTGIIFGGNQHNCGTWQDKNGSSARAGNKGVPGSPRDGAAIEITALLKSTLTWVDGLQRSGKWKLAKGVEATVDGKKRLVTYKEWADLLQRSFEEAYYVPASANEDAKYKVDSSLVNRRGIYKDIFGSSKGREWADYQFRSNFPIAMCVAPELFDPEHARLALNNARKILVGPLGMKTLDPADYNYRPNYDQTENDDPATSCGWNYHNGPEWVWLRGYYLRAVFHFGSEAGVAKAEMTHRINALLLEHRRHVRASPWAGLPELTQADGKHCPDSCATQAWSAATLLDVLQLMNDA</sequence>
<feature type="domain" description="Glycogen debranching enzyme central" evidence="21">
    <location>
        <begin position="791"/>
        <end position="1033"/>
    </location>
</feature>
<dbReference type="GO" id="GO:0004135">
    <property type="term" value="F:amylo-alpha-1,6-glucosidase activity"/>
    <property type="evidence" value="ECO:0007669"/>
    <property type="project" value="UniProtKB-EC"/>
</dbReference>
<evidence type="ECO:0000256" key="7">
    <source>
        <dbReference type="ARBA" id="ARBA00020723"/>
    </source>
</evidence>
<dbReference type="InterPro" id="IPR008928">
    <property type="entry name" value="6-hairpin_glycosidase_sf"/>
</dbReference>
<accession>A0A5C3F2S8</accession>
<feature type="compositionally biased region" description="Polar residues" evidence="17">
    <location>
        <begin position="10"/>
        <end position="36"/>
    </location>
</feature>
<evidence type="ECO:0000256" key="16">
    <source>
        <dbReference type="ARBA" id="ARBA00031477"/>
    </source>
</evidence>
<evidence type="ECO:0000256" key="3">
    <source>
        <dbReference type="ARBA" id="ARBA00003530"/>
    </source>
</evidence>
<protein>
    <recommendedName>
        <fullName evidence="7">Glycogen debranching enzyme</fullName>
        <ecNumber evidence="5">2.4.1.25</ecNumber>
        <ecNumber evidence="6">3.2.1.33</ecNumber>
    </recommendedName>
    <alternativeName>
        <fullName evidence="16">Glycogen debrancher</fullName>
    </alternativeName>
</protein>
<dbReference type="InterPro" id="IPR032788">
    <property type="entry name" value="AGL_central"/>
</dbReference>
<dbReference type="Pfam" id="PF06202">
    <property type="entry name" value="GDE_C"/>
    <property type="match status" value="1"/>
</dbReference>
<dbReference type="InterPro" id="IPR010401">
    <property type="entry name" value="AGL/Gdb1"/>
</dbReference>
<comment type="subcellular location">
    <subcellularLocation>
        <location evidence="4">Cytoplasm</location>
    </subcellularLocation>
</comment>
<reference evidence="22 23" key="1">
    <citation type="submission" date="2018-03" db="EMBL/GenBank/DDBJ databases">
        <authorList>
            <person name="Guldener U."/>
        </authorList>
    </citation>
    <scope>NUCLEOTIDE SEQUENCE [LARGE SCALE GENOMIC DNA]</scope>
    <source>
        <strain evidence="22 23">DAOM196992</strain>
    </source>
</reference>
<evidence type="ECO:0000256" key="5">
    <source>
        <dbReference type="ARBA" id="ARBA00012560"/>
    </source>
</evidence>
<dbReference type="SUPFAM" id="SSF48208">
    <property type="entry name" value="Six-hairpin glycosidases"/>
    <property type="match status" value="1"/>
</dbReference>
<feature type="domain" description="Glycogen debranching enzyme glucanotransferase" evidence="20">
    <location>
        <begin position="195"/>
        <end position="635"/>
    </location>
</feature>
<comment type="similarity">
    <text evidence="15">Belongs to the glycogen debranching enzyme family.</text>
</comment>
<evidence type="ECO:0000259" key="19">
    <source>
        <dbReference type="Pfam" id="PF14699"/>
    </source>
</evidence>
<dbReference type="InterPro" id="IPR029436">
    <property type="entry name" value="AGL_euk_N"/>
</dbReference>
<dbReference type="CDD" id="cd11327">
    <property type="entry name" value="AmyAc_Glg_debranch_2"/>
    <property type="match status" value="1"/>
</dbReference>
<evidence type="ECO:0000256" key="4">
    <source>
        <dbReference type="ARBA" id="ARBA00004496"/>
    </source>
</evidence>
<evidence type="ECO:0000256" key="10">
    <source>
        <dbReference type="ARBA" id="ARBA00022679"/>
    </source>
</evidence>
<evidence type="ECO:0000259" key="21">
    <source>
        <dbReference type="Pfam" id="PF14702"/>
    </source>
</evidence>
<dbReference type="EC" id="3.2.1.33" evidence="6"/>
<evidence type="ECO:0000259" key="20">
    <source>
        <dbReference type="Pfam" id="PF14701"/>
    </source>
</evidence>
<dbReference type="FunFam" id="1.50.10.10:FF:000039">
    <property type="entry name" value="Glycogen debranching enzyme Gdb1, putative"/>
    <property type="match status" value="1"/>
</dbReference>
<dbReference type="EMBL" id="OOIP01000011">
    <property type="protein sequence ID" value="SPO38804.1"/>
    <property type="molecule type" value="Genomic_DNA"/>
</dbReference>
<keyword evidence="8" id="KW-0963">Cytoplasm</keyword>
<evidence type="ECO:0000256" key="17">
    <source>
        <dbReference type="SAM" id="MobiDB-lite"/>
    </source>
</evidence>
<evidence type="ECO:0000256" key="1">
    <source>
        <dbReference type="ARBA" id="ARBA00000439"/>
    </source>
</evidence>
<dbReference type="Gene3D" id="3.20.20.80">
    <property type="entry name" value="Glycosidases"/>
    <property type="match status" value="2"/>
</dbReference>
<feature type="domain" description="Eukaryotic glycogen debranching enzyme N-terminal" evidence="19">
    <location>
        <begin position="68"/>
        <end position="165"/>
    </location>
</feature>
<keyword evidence="13" id="KW-0511">Multifunctional enzyme</keyword>
<dbReference type="EC" id="2.4.1.25" evidence="5"/>
<dbReference type="OrthoDB" id="10248904at2759"/>
<dbReference type="GO" id="GO:0005737">
    <property type="term" value="C:cytoplasm"/>
    <property type="evidence" value="ECO:0007669"/>
    <property type="project" value="UniProtKB-SubCell"/>
</dbReference>
<dbReference type="InterPro" id="IPR012341">
    <property type="entry name" value="6hp_glycosidase-like_sf"/>
</dbReference>
<keyword evidence="10 22" id="KW-0808">Transferase</keyword>
<gene>
    <name evidence="22" type="ORF">PSFLO_04283</name>
</gene>
<keyword evidence="23" id="KW-1185">Reference proteome</keyword>
<evidence type="ECO:0000259" key="18">
    <source>
        <dbReference type="Pfam" id="PF06202"/>
    </source>
</evidence>
<dbReference type="InterPro" id="IPR017853">
    <property type="entry name" value="GH"/>
</dbReference>
<evidence type="ECO:0000256" key="14">
    <source>
        <dbReference type="ARBA" id="ARBA00023295"/>
    </source>
</evidence>
<dbReference type="Proteomes" id="UP000323386">
    <property type="component" value="Unassembled WGS sequence"/>
</dbReference>
<evidence type="ECO:0000256" key="11">
    <source>
        <dbReference type="ARBA" id="ARBA00022801"/>
    </source>
</evidence>
<dbReference type="GO" id="GO:0005978">
    <property type="term" value="P:glycogen biosynthetic process"/>
    <property type="evidence" value="ECO:0007669"/>
    <property type="project" value="UniProtKB-KW"/>
</dbReference>
<dbReference type="InterPro" id="IPR032792">
    <property type="entry name" value="AGL_glucanoTrfase"/>
</dbReference>
<evidence type="ECO:0000256" key="12">
    <source>
        <dbReference type="ARBA" id="ARBA00023056"/>
    </source>
</evidence>
<dbReference type="PANTHER" id="PTHR10569:SF2">
    <property type="entry name" value="GLYCOGEN DEBRANCHING ENZYME"/>
    <property type="match status" value="1"/>
</dbReference>
<dbReference type="Pfam" id="PF14699">
    <property type="entry name" value="hGDE_N"/>
    <property type="match status" value="1"/>
</dbReference>
<dbReference type="Gene3D" id="1.50.10.10">
    <property type="match status" value="1"/>
</dbReference>
<evidence type="ECO:0000256" key="6">
    <source>
        <dbReference type="ARBA" id="ARBA00012778"/>
    </source>
</evidence>
<evidence type="ECO:0000256" key="13">
    <source>
        <dbReference type="ARBA" id="ARBA00023268"/>
    </source>
</evidence>
<comment type="catalytic activity">
    <reaction evidence="1">
        <text>Transfers a segment of a (1-&gt;4)-alpha-D-glucan to a new position in an acceptor, which may be glucose or a (1-&gt;4)-alpha-D-glucan.</text>
        <dbReference type="EC" id="2.4.1.25"/>
    </reaction>
</comment>
<feature type="region of interest" description="Disordered" evidence="17">
    <location>
        <begin position="1"/>
        <end position="37"/>
    </location>
</feature>
<evidence type="ECO:0000256" key="8">
    <source>
        <dbReference type="ARBA" id="ARBA00022490"/>
    </source>
</evidence>
<keyword evidence="12" id="KW-0320">Glycogen biosynthesis</keyword>
<evidence type="ECO:0000256" key="15">
    <source>
        <dbReference type="ARBA" id="ARBA00025780"/>
    </source>
</evidence>
<dbReference type="PANTHER" id="PTHR10569">
    <property type="entry name" value="GLYCOGEN DEBRANCHING ENZYME"/>
    <property type="match status" value="1"/>
</dbReference>
<evidence type="ECO:0000256" key="2">
    <source>
        <dbReference type="ARBA" id="ARBA00000927"/>
    </source>
</evidence>